<keyword evidence="4 6" id="KW-1133">Transmembrane helix</keyword>
<dbReference type="RefSeq" id="WP_206822632.1">
    <property type="nucleotide sequence ID" value="NZ_CP063379.1"/>
</dbReference>
<feature type="transmembrane region" description="Helical" evidence="6">
    <location>
        <begin position="14"/>
        <end position="34"/>
    </location>
</feature>
<organism evidence="8 9">
    <name type="scientific">Microbacterium esteraromaticum</name>
    <dbReference type="NCBI Taxonomy" id="57043"/>
    <lineage>
        <taxon>Bacteria</taxon>
        <taxon>Bacillati</taxon>
        <taxon>Actinomycetota</taxon>
        <taxon>Actinomycetes</taxon>
        <taxon>Micrococcales</taxon>
        <taxon>Microbacteriaceae</taxon>
        <taxon>Microbacterium</taxon>
    </lineage>
</organism>
<evidence type="ECO:0000256" key="6">
    <source>
        <dbReference type="SAM" id="Phobius"/>
    </source>
</evidence>
<gene>
    <name evidence="8" type="ORF">JF543_02490</name>
</gene>
<evidence type="ECO:0000256" key="1">
    <source>
        <dbReference type="ARBA" id="ARBA00004651"/>
    </source>
</evidence>
<dbReference type="InterPro" id="IPR027379">
    <property type="entry name" value="CLS_N"/>
</dbReference>
<feature type="domain" description="Cardiolipin synthase N-terminal" evidence="7">
    <location>
        <begin position="25"/>
        <end position="69"/>
    </location>
</feature>
<keyword evidence="5 6" id="KW-0472">Membrane</keyword>
<dbReference type="EMBL" id="JAEMWU010000001">
    <property type="protein sequence ID" value="MBN8204824.1"/>
    <property type="molecule type" value="Genomic_DNA"/>
</dbReference>
<name>A0A939DTQ5_9MICO</name>
<evidence type="ECO:0000256" key="2">
    <source>
        <dbReference type="ARBA" id="ARBA00022475"/>
    </source>
</evidence>
<protein>
    <submittedName>
        <fullName evidence="8">PLDc N-terminal domain-containing protein</fullName>
    </submittedName>
</protein>
<keyword evidence="3 6" id="KW-0812">Transmembrane</keyword>
<evidence type="ECO:0000313" key="8">
    <source>
        <dbReference type="EMBL" id="MBN8204824.1"/>
    </source>
</evidence>
<comment type="subcellular location">
    <subcellularLocation>
        <location evidence="1">Cell membrane</location>
        <topology evidence="1">Multi-pass membrane protein</topology>
    </subcellularLocation>
</comment>
<dbReference type="AlphaFoldDB" id="A0A939DTQ5"/>
<dbReference type="Pfam" id="PF13396">
    <property type="entry name" value="PLDc_N"/>
    <property type="match status" value="1"/>
</dbReference>
<dbReference type="Proteomes" id="UP000664385">
    <property type="component" value="Unassembled WGS sequence"/>
</dbReference>
<evidence type="ECO:0000313" key="9">
    <source>
        <dbReference type="Proteomes" id="UP000664385"/>
    </source>
</evidence>
<accession>A0A939DTQ5</accession>
<proteinExistence type="predicted"/>
<evidence type="ECO:0000256" key="3">
    <source>
        <dbReference type="ARBA" id="ARBA00022692"/>
    </source>
</evidence>
<sequence length="77" mass="8208">MTSSNPLIPAGYDIVWTALAIAVVVLAVVALVSLARSAKRLSAPQALIWVLIVLLVPVLGPIAWLAVGRRSTRPVRR</sequence>
<reference evidence="8" key="1">
    <citation type="submission" date="2020-12" db="EMBL/GenBank/DDBJ databases">
        <title>PHA producing bacteria isolated from mangrove.</title>
        <authorList>
            <person name="Zheng W."/>
            <person name="Yu S."/>
            <person name="Huang Y."/>
        </authorList>
    </citation>
    <scope>NUCLEOTIDE SEQUENCE</scope>
    <source>
        <strain evidence="8">GN8-5</strain>
    </source>
</reference>
<comment type="caution">
    <text evidence="8">The sequence shown here is derived from an EMBL/GenBank/DDBJ whole genome shotgun (WGS) entry which is preliminary data.</text>
</comment>
<evidence type="ECO:0000259" key="7">
    <source>
        <dbReference type="Pfam" id="PF13396"/>
    </source>
</evidence>
<evidence type="ECO:0000256" key="4">
    <source>
        <dbReference type="ARBA" id="ARBA00022989"/>
    </source>
</evidence>
<keyword evidence="2" id="KW-1003">Cell membrane</keyword>
<evidence type="ECO:0000256" key="5">
    <source>
        <dbReference type="ARBA" id="ARBA00023136"/>
    </source>
</evidence>
<dbReference type="GO" id="GO:0005886">
    <property type="term" value="C:plasma membrane"/>
    <property type="evidence" value="ECO:0007669"/>
    <property type="project" value="UniProtKB-SubCell"/>
</dbReference>
<feature type="transmembrane region" description="Helical" evidence="6">
    <location>
        <begin position="46"/>
        <end position="67"/>
    </location>
</feature>